<evidence type="ECO:0000313" key="2">
    <source>
        <dbReference type="Proteomes" id="UP000290243"/>
    </source>
</evidence>
<keyword evidence="2" id="KW-1185">Reference proteome</keyword>
<dbReference type="KEGG" id="mmau:NCTC10168_00278"/>
<dbReference type="RefSeq" id="WP_129646411.1">
    <property type="nucleotide sequence ID" value="NZ_LR215037.1"/>
</dbReference>
<organism evidence="1 2">
    <name type="scientific">Mycoplasmopsis maculosa</name>
    <dbReference type="NCBI Taxonomy" id="114885"/>
    <lineage>
        <taxon>Bacteria</taxon>
        <taxon>Bacillati</taxon>
        <taxon>Mycoplasmatota</taxon>
        <taxon>Mycoplasmoidales</taxon>
        <taxon>Metamycoplasmataceae</taxon>
        <taxon>Mycoplasmopsis</taxon>
    </lineage>
</organism>
<accession>A0A449B446</accession>
<proteinExistence type="predicted"/>
<name>A0A449B446_9BACT</name>
<sequence>MQFYKDDVIGLEANGAKKYNKVFKLKENVEKSNFVEGKTKTFSVKIKINTENKTVSLKYVVNEKEYTQDFTFTE</sequence>
<dbReference type="AlphaFoldDB" id="A0A449B446"/>
<dbReference type="EMBL" id="LR215037">
    <property type="protein sequence ID" value="VEU75360.1"/>
    <property type="molecule type" value="Genomic_DNA"/>
</dbReference>
<gene>
    <name evidence="1" type="ORF">NCTC10168_00278</name>
</gene>
<evidence type="ECO:0000313" key="1">
    <source>
        <dbReference type="EMBL" id="VEU75360.1"/>
    </source>
</evidence>
<reference evidence="1 2" key="1">
    <citation type="submission" date="2019-01" db="EMBL/GenBank/DDBJ databases">
        <authorList>
            <consortium name="Pathogen Informatics"/>
        </authorList>
    </citation>
    <scope>NUCLEOTIDE SEQUENCE [LARGE SCALE GENOMIC DNA]</scope>
    <source>
        <strain evidence="1 2">NCTC10168</strain>
    </source>
</reference>
<dbReference type="Proteomes" id="UP000290243">
    <property type="component" value="Chromosome"/>
</dbReference>
<protein>
    <submittedName>
        <fullName evidence="1">Uncharacterized protein</fullName>
    </submittedName>
</protein>